<keyword evidence="3" id="KW-1185">Reference proteome</keyword>
<evidence type="ECO:0000313" key="2">
    <source>
        <dbReference type="EMBL" id="KAK6174440.1"/>
    </source>
</evidence>
<protein>
    <submittedName>
        <fullName evidence="2">Uncharacterized protein</fullName>
    </submittedName>
</protein>
<comment type="caution">
    <text evidence="2">The sequence shown here is derived from an EMBL/GenBank/DDBJ whole genome shotgun (WGS) entry which is preliminary data.</text>
</comment>
<organism evidence="2 3">
    <name type="scientific">Patella caerulea</name>
    <name type="common">Rayed Mediterranean limpet</name>
    <dbReference type="NCBI Taxonomy" id="87958"/>
    <lineage>
        <taxon>Eukaryota</taxon>
        <taxon>Metazoa</taxon>
        <taxon>Spiralia</taxon>
        <taxon>Lophotrochozoa</taxon>
        <taxon>Mollusca</taxon>
        <taxon>Gastropoda</taxon>
        <taxon>Patellogastropoda</taxon>
        <taxon>Patelloidea</taxon>
        <taxon>Patellidae</taxon>
        <taxon>Patella</taxon>
    </lineage>
</organism>
<accession>A0AAN8JFJ9</accession>
<gene>
    <name evidence="2" type="ORF">SNE40_017717</name>
</gene>
<evidence type="ECO:0000256" key="1">
    <source>
        <dbReference type="SAM" id="MobiDB-lite"/>
    </source>
</evidence>
<feature type="compositionally biased region" description="Low complexity" evidence="1">
    <location>
        <begin position="71"/>
        <end position="84"/>
    </location>
</feature>
<feature type="compositionally biased region" description="Polar residues" evidence="1">
    <location>
        <begin position="1"/>
        <end position="10"/>
    </location>
</feature>
<feature type="region of interest" description="Disordered" evidence="1">
    <location>
        <begin position="63"/>
        <end position="121"/>
    </location>
</feature>
<evidence type="ECO:0000313" key="3">
    <source>
        <dbReference type="Proteomes" id="UP001347796"/>
    </source>
</evidence>
<dbReference type="AlphaFoldDB" id="A0AAN8JFJ9"/>
<reference evidence="2 3" key="1">
    <citation type="submission" date="2024-01" db="EMBL/GenBank/DDBJ databases">
        <title>The genome of the rayed Mediterranean limpet Patella caerulea (Linnaeus, 1758).</title>
        <authorList>
            <person name="Anh-Thu Weber A."/>
            <person name="Halstead-Nussloch G."/>
        </authorList>
    </citation>
    <scope>NUCLEOTIDE SEQUENCE [LARGE SCALE GENOMIC DNA]</scope>
    <source>
        <strain evidence="2">AATW-2023a</strain>
        <tissue evidence="2">Whole specimen</tissue>
    </source>
</reference>
<proteinExistence type="predicted"/>
<dbReference type="Proteomes" id="UP001347796">
    <property type="component" value="Unassembled WGS sequence"/>
</dbReference>
<feature type="region of interest" description="Disordered" evidence="1">
    <location>
        <begin position="1"/>
        <end position="25"/>
    </location>
</feature>
<name>A0AAN8JFJ9_PATCE</name>
<dbReference type="EMBL" id="JAZGQO010000011">
    <property type="protein sequence ID" value="KAK6174440.1"/>
    <property type="molecule type" value="Genomic_DNA"/>
</dbReference>
<sequence>MEKSVNTTTPVIDANKSDTGLPSVPSATILTRRPVTSLFPQKKRKQNTNVSTVTNLAMDCLPVDSPKKESTTLTPLPTNCLTPNHVTGTGTKKPVNSIAGSDKTKKRKKTLPRPTSEPCTTTATRLEPDLIHCPIQLDVPPFSITLTEEAQPLND</sequence>